<evidence type="ECO:0000313" key="2">
    <source>
        <dbReference type="Proteomes" id="UP001324287"/>
    </source>
</evidence>
<dbReference type="Proteomes" id="UP001324287">
    <property type="component" value="Chromosome"/>
</dbReference>
<reference evidence="1 2" key="1">
    <citation type="submission" date="2023-12" db="EMBL/GenBank/DDBJ databases">
        <title>Blastococcus brunescens sp. nov., an actonobacterium isolated from sandstone collected in sahara desert.</title>
        <authorList>
            <person name="Gtari M."/>
            <person name="Ghodhbane F."/>
        </authorList>
    </citation>
    <scope>NUCLEOTIDE SEQUENCE [LARGE SCALE GENOMIC DNA]</scope>
    <source>
        <strain evidence="1 2">BMG 8361</strain>
    </source>
</reference>
<proteinExistence type="predicted"/>
<protein>
    <submittedName>
        <fullName evidence="1">Uncharacterized protein</fullName>
    </submittedName>
</protein>
<evidence type="ECO:0000313" key="1">
    <source>
        <dbReference type="EMBL" id="WRL62065.1"/>
    </source>
</evidence>
<name>A0ABZ1AZ37_9ACTN</name>
<keyword evidence="2" id="KW-1185">Reference proteome</keyword>
<dbReference type="EMBL" id="CP141261">
    <property type="protein sequence ID" value="WRL62065.1"/>
    <property type="molecule type" value="Genomic_DNA"/>
</dbReference>
<accession>A0ABZ1AZ37</accession>
<gene>
    <name evidence="1" type="ORF">U6N30_18600</name>
</gene>
<dbReference type="RefSeq" id="WP_324273420.1">
    <property type="nucleotide sequence ID" value="NZ_CP141261.1"/>
</dbReference>
<organism evidence="1 2">
    <name type="scientific">Blastococcus brunescens</name>
    <dbReference type="NCBI Taxonomy" id="1564165"/>
    <lineage>
        <taxon>Bacteria</taxon>
        <taxon>Bacillati</taxon>
        <taxon>Actinomycetota</taxon>
        <taxon>Actinomycetes</taxon>
        <taxon>Geodermatophilales</taxon>
        <taxon>Geodermatophilaceae</taxon>
        <taxon>Blastococcus</taxon>
    </lineage>
</organism>
<sequence>MSTSAGPAGKGPLGALAGVPGLTGALAQAAAAALVQSTGLVLLAAGLAHAIARATGNADGGIGTPLALAAAGAVLRALAGTVGEVLAARDARRAEDRLRRDLLDRLTASPRR</sequence>